<reference evidence="1" key="1">
    <citation type="submission" date="2019-08" db="EMBL/GenBank/DDBJ databases">
        <title>Genome sequence of Clostridiales bacterium MT110.</title>
        <authorList>
            <person name="Cao J."/>
        </authorList>
    </citation>
    <scope>NUCLEOTIDE SEQUENCE</scope>
    <source>
        <strain evidence="1">MT110</strain>
    </source>
</reference>
<evidence type="ECO:0000313" key="1">
    <source>
        <dbReference type="EMBL" id="QOX65736.1"/>
    </source>
</evidence>
<gene>
    <name evidence="1" type="ORF">FRZ06_21485</name>
</gene>
<evidence type="ECO:0000313" key="2">
    <source>
        <dbReference type="Proteomes" id="UP000594014"/>
    </source>
</evidence>
<protein>
    <submittedName>
        <fullName evidence="1">DHA2 family efflux MFS transporter permease subunit</fullName>
    </submittedName>
</protein>
<sequence>MSNSNSMKKQADPSRLTFRLRWILAVVIIADVLDLMDANITNIAAPSIVQNIGGGESLIKWLGASYALAMGVLLVIGGRLGDRYGKRRMFLIGITGFTLASALCGLSVSPSMLIAGRLIQGGFGALLIPQGMSILMATFSREQFPRAVSAFGPVMSISSVIGPILAGFIIQANIGGLDWRPMFLINIVLGLAGFIAAVKLLPHDQPNSDEKLDGIGTALLGVSMLGLIFGLNEGSTEGWTILPIASFIVGAVMLAAFALRQRYADNPLIKPSLFKNKGFTSGLLVGLGFFAAVNGLAYVISLFFQLVLHLTPYEAALGLCPMAIGIVIASMVCRPLLTKLGRTLIVIGLSATLIGALGLWLTVFLTGMGATALLTAPAIFVIGAGMGTCFSSIYDVALGDIEHDEAGSASGSLSAVQQLAAAIGSAVVTTIFFNLLNTVGDVGAMKTSILIVAAIVLVCLGLVWLMPQSAPSEDF</sequence>
<keyword evidence="2" id="KW-1185">Reference proteome</keyword>
<name>A0ACD1AHB1_9FIRM</name>
<dbReference type="EMBL" id="CP042469">
    <property type="protein sequence ID" value="QOX65736.1"/>
    <property type="molecule type" value="Genomic_DNA"/>
</dbReference>
<organism evidence="1 2">
    <name type="scientific">Anoxybacterium hadale</name>
    <dbReference type="NCBI Taxonomy" id="3408580"/>
    <lineage>
        <taxon>Bacteria</taxon>
        <taxon>Bacillati</taxon>
        <taxon>Bacillota</taxon>
        <taxon>Clostridia</taxon>
        <taxon>Peptostreptococcales</taxon>
        <taxon>Anaerovoracaceae</taxon>
        <taxon>Anoxybacterium</taxon>
    </lineage>
</organism>
<accession>A0ACD1AHB1</accession>
<proteinExistence type="predicted"/>
<dbReference type="Proteomes" id="UP000594014">
    <property type="component" value="Chromosome"/>
</dbReference>